<dbReference type="GO" id="GO:0016787">
    <property type="term" value="F:hydrolase activity"/>
    <property type="evidence" value="ECO:0007669"/>
    <property type="project" value="UniProtKB-KW"/>
</dbReference>
<dbReference type="PROSITE" id="PS00941">
    <property type="entry name" value="CARBOXYLESTERASE_B_2"/>
    <property type="match status" value="1"/>
</dbReference>
<dbReference type="AlphaFoldDB" id="A0AAV2HDM0"/>
<comment type="caution">
    <text evidence="7">The sequence shown here is derived from an EMBL/GenBank/DDBJ whole genome shotgun (WGS) entry which is preliminary data.</text>
</comment>
<keyword evidence="8" id="KW-1185">Reference proteome</keyword>
<gene>
    <name evidence="7" type="ORF">GSLYS_00004944001</name>
</gene>
<dbReference type="Pfam" id="PF00135">
    <property type="entry name" value="COesterase"/>
    <property type="match status" value="1"/>
</dbReference>
<sequence length="686" mass="73803">MEATSKILNTIFAIVWLILYMSTQSFGQGLIKTSKTNQTGREYIGLLYTTTFDGQAYVLSKFLGIPFAQSPVGDRRFALPQPVIPSSDSYDATQLKNICMQRSVFGPPCDMSQTMSEDCLYLNIYAPVPTFSEGDVQAAASSGAARPLPVGIKYPVYVFIHGGGYAMGNGNCIDGSVLAGYGEVIIVTINYRLGALGFLSTSDGVIPGNLGLWDQHQAIKWVSENIQAFGGDPTRISVGGGSAGGFSSIFLALYSGSDKLFQRIISHSGTPASPKSVNKNPYNSTLNVANALGCNITGTSKKSLEIKACLLKIDGRTLANIFPFNPVPLSVGLLPTVEEPFMPVDPYDILAQKSTPDPSRASVIPAHFTNKDILVGLTAQDGENVYRFMSMPPTFGVASNVTINPEAFKKLVADYLANVTGQDAPEIIKEAALDRYADWSRPNDLIFLSNQALKFLTDVFYAVPVLNTVLSHVLPQTVNASRTGGSTFVYVFRLPKTNEDYKKQWITWFEGTEHGADIPYIFGMVNESDAISISKNFMSYLSNFMKTGNPNQATVGGPQTSGLVTWKQFTDSERAFINMSLVSVSTNQLAADSHHFWYDLVPLLRQYATAQVTFGNISTLPSGGIISNPTTKPPVQGGGLTLGPLIGRGDPPNDVRGGPGRDGRGGPQGGMRDVHGGRRDGGGHRG</sequence>
<proteinExistence type="inferred from homology"/>
<reference evidence="7 8" key="1">
    <citation type="submission" date="2024-04" db="EMBL/GenBank/DDBJ databases">
        <authorList>
            <consortium name="Genoscope - CEA"/>
            <person name="William W."/>
        </authorList>
    </citation>
    <scope>NUCLEOTIDE SEQUENCE [LARGE SCALE GENOMIC DNA]</scope>
</reference>
<feature type="chain" id="PRO_5043088957" description="Carboxylic ester hydrolase" evidence="4">
    <location>
        <begin position="28"/>
        <end position="686"/>
    </location>
</feature>
<dbReference type="SUPFAM" id="SSF53474">
    <property type="entry name" value="alpha/beta-Hydrolases"/>
    <property type="match status" value="1"/>
</dbReference>
<comment type="similarity">
    <text evidence="1 4">Belongs to the type-B carboxylesterase/lipase family.</text>
</comment>
<evidence type="ECO:0000259" key="6">
    <source>
        <dbReference type="Pfam" id="PF00135"/>
    </source>
</evidence>
<evidence type="ECO:0000256" key="5">
    <source>
        <dbReference type="SAM" id="MobiDB-lite"/>
    </source>
</evidence>
<dbReference type="InterPro" id="IPR019819">
    <property type="entry name" value="Carboxylesterase_B_CS"/>
</dbReference>
<feature type="compositionally biased region" description="Low complexity" evidence="5">
    <location>
        <begin position="647"/>
        <end position="656"/>
    </location>
</feature>
<dbReference type="InterPro" id="IPR002018">
    <property type="entry name" value="CarbesteraseB"/>
</dbReference>
<evidence type="ECO:0000313" key="7">
    <source>
        <dbReference type="EMBL" id="CAL1530819.1"/>
    </source>
</evidence>
<dbReference type="EMBL" id="CAXITT010000076">
    <property type="protein sequence ID" value="CAL1530819.1"/>
    <property type="molecule type" value="Genomic_DNA"/>
</dbReference>
<evidence type="ECO:0000256" key="2">
    <source>
        <dbReference type="ARBA" id="ARBA00022729"/>
    </source>
</evidence>
<dbReference type="InterPro" id="IPR019826">
    <property type="entry name" value="Carboxylesterase_B_AS"/>
</dbReference>
<evidence type="ECO:0000256" key="3">
    <source>
        <dbReference type="ARBA" id="ARBA00022801"/>
    </source>
</evidence>
<keyword evidence="3 4" id="KW-0378">Hydrolase</keyword>
<keyword evidence="2 4" id="KW-0732">Signal</keyword>
<protein>
    <recommendedName>
        <fullName evidence="4">Carboxylic ester hydrolase</fullName>
        <ecNumber evidence="4">3.1.1.-</ecNumber>
    </recommendedName>
</protein>
<organism evidence="7 8">
    <name type="scientific">Lymnaea stagnalis</name>
    <name type="common">Great pond snail</name>
    <name type="synonym">Helix stagnalis</name>
    <dbReference type="NCBI Taxonomy" id="6523"/>
    <lineage>
        <taxon>Eukaryota</taxon>
        <taxon>Metazoa</taxon>
        <taxon>Spiralia</taxon>
        <taxon>Lophotrochozoa</taxon>
        <taxon>Mollusca</taxon>
        <taxon>Gastropoda</taxon>
        <taxon>Heterobranchia</taxon>
        <taxon>Euthyneura</taxon>
        <taxon>Panpulmonata</taxon>
        <taxon>Hygrophila</taxon>
        <taxon>Lymnaeoidea</taxon>
        <taxon>Lymnaeidae</taxon>
        <taxon>Lymnaea</taxon>
    </lineage>
</organism>
<name>A0AAV2HDM0_LYMST</name>
<dbReference type="EC" id="3.1.1.-" evidence="4"/>
<evidence type="ECO:0000256" key="1">
    <source>
        <dbReference type="ARBA" id="ARBA00005964"/>
    </source>
</evidence>
<dbReference type="InterPro" id="IPR029058">
    <property type="entry name" value="AB_hydrolase_fold"/>
</dbReference>
<dbReference type="PANTHER" id="PTHR43903">
    <property type="entry name" value="NEUROLIGIN"/>
    <property type="match status" value="1"/>
</dbReference>
<feature type="compositionally biased region" description="Basic and acidic residues" evidence="5">
    <location>
        <begin position="672"/>
        <end position="686"/>
    </location>
</feature>
<evidence type="ECO:0000256" key="4">
    <source>
        <dbReference type="RuleBase" id="RU361235"/>
    </source>
</evidence>
<dbReference type="PROSITE" id="PS00122">
    <property type="entry name" value="CARBOXYLESTERASE_B_1"/>
    <property type="match status" value="1"/>
</dbReference>
<evidence type="ECO:0000313" key="8">
    <source>
        <dbReference type="Proteomes" id="UP001497497"/>
    </source>
</evidence>
<accession>A0AAV2HDM0</accession>
<dbReference type="Proteomes" id="UP001497497">
    <property type="component" value="Unassembled WGS sequence"/>
</dbReference>
<dbReference type="InterPro" id="IPR051093">
    <property type="entry name" value="Neuroligin/BSAL"/>
</dbReference>
<dbReference type="Gene3D" id="3.40.50.1820">
    <property type="entry name" value="alpha/beta hydrolase"/>
    <property type="match status" value="1"/>
</dbReference>
<feature type="signal peptide" evidence="4">
    <location>
        <begin position="1"/>
        <end position="27"/>
    </location>
</feature>
<feature type="domain" description="Carboxylesterase type B" evidence="6">
    <location>
        <begin position="59"/>
        <end position="597"/>
    </location>
</feature>
<feature type="region of interest" description="Disordered" evidence="5">
    <location>
        <begin position="625"/>
        <end position="686"/>
    </location>
</feature>